<comment type="caution">
    <text evidence="3">The sequence shown here is derived from an EMBL/GenBank/DDBJ whole genome shotgun (WGS) entry which is preliminary data.</text>
</comment>
<dbReference type="NCBIfam" id="TIGR00035">
    <property type="entry name" value="asp_race"/>
    <property type="match status" value="1"/>
</dbReference>
<proteinExistence type="inferred from homology"/>
<evidence type="ECO:0000256" key="2">
    <source>
        <dbReference type="ARBA" id="ARBA00023235"/>
    </source>
</evidence>
<evidence type="ECO:0000313" key="3">
    <source>
        <dbReference type="EMBL" id="NMP22240.1"/>
    </source>
</evidence>
<dbReference type="InterPro" id="IPR001920">
    <property type="entry name" value="Asp/Glu_race"/>
</dbReference>
<evidence type="ECO:0000256" key="1">
    <source>
        <dbReference type="ARBA" id="ARBA00007847"/>
    </source>
</evidence>
<comment type="similarity">
    <text evidence="1">Belongs to the aspartate/glutamate racemases family.</text>
</comment>
<dbReference type="SUPFAM" id="SSF53681">
    <property type="entry name" value="Aspartate/glutamate racemase"/>
    <property type="match status" value="2"/>
</dbReference>
<dbReference type="InterPro" id="IPR004380">
    <property type="entry name" value="Asp_race"/>
</dbReference>
<keyword evidence="4" id="KW-1185">Reference proteome</keyword>
<dbReference type="PANTHER" id="PTHR21198:SF7">
    <property type="entry name" value="ASPARTATE-GLUTAMATE RACEMASE FAMILY"/>
    <property type="match status" value="1"/>
</dbReference>
<keyword evidence="2" id="KW-0413">Isomerase</keyword>
<dbReference type="PANTHER" id="PTHR21198">
    <property type="entry name" value="GLUTAMATE RACEMASE"/>
    <property type="match status" value="1"/>
</dbReference>
<gene>
    <name evidence="3" type="ORF">HIJ39_07725</name>
</gene>
<reference evidence="3 4" key="1">
    <citation type="submission" date="2020-04" db="EMBL/GenBank/DDBJ databases">
        <authorList>
            <person name="Zhang R."/>
            <person name="Schippers A."/>
        </authorList>
    </citation>
    <scope>NUCLEOTIDE SEQUENCE [LARGE SCALE GENOMIC DNA]</scope>
    <source>
        <strain evidence="3 4">DSM 109850</strain>
    </source>
</reference>
<dbReference type="RefSeq" id="WP_169098359.1">
    <property type="nucleotide sequence ID" value="NZ_JABBVZ010000019.1"/>
</dbReference>
<dbReference type="Gene3D" id="3.40.50.1860">
    <property type="match status" value="2"/>
</dbReference>
<dbReference type="GO" id="GO:0047661">
    <property type="term" value="F:amino-acid racemase activity"/>
    <property type="evidence" value="ECO:0007669"/>
    <property type="project" value="InterPro"/>
</dbReference>
<dbReference type="Proteomes" id="UP000533476">
    <property type="component" value="Unassembled WGS sequence"/>
</dbReference>
<sequence>MKTLGIIGGLGPLAGAHFYERLVHFTPAAGDAGHIPTILISDPAIPSRILHLTGRGPSPVPQLVSVAERLIQAGADIVAMPSTTTSYYCDEIQTQISVPLISLIGAVRDTLSRCGIRNVGILATTPTRTHRIYEASFRERDIRWVYPDDASQRRVMDLITAVKGMAPTEDARNLGSELHALIAGSWADGTDAVLLGCTELPVIWNRWDPRNISETRFVFSATDILAETTVSLVVGHVVRPL</sequence>
<evidence type="ECO:0000313" key="4">
    <source>
        <dbReference type="Proteomes" id="UP000533476"/>
    </source>
</evidence>
<dbReference type="Pfam" id="PF01177">
    <property type="entry name" value="Asp_Glu_race"/>
    <property type="match status" value="1"/>
</dbReference>
<protein>
    <submittedName>
        <fullName evidence="3">Aspartate/glutamate racemase family protein</fullName>
    </submittedName>
</protein>
<dbReference type="InterPro" id="IPR015942">
    <property type="entry name" value="Asp/Glu/hydantoin_racemase"/>
</dbReference>
<name>A0A7Y0L2Z1_9FIRM</name>
<accession>A0A7Y0L2Z1</accession>
<dbReference type="AlphaFoldDB" id="A0A7Y0L2Z1"/>
<organism evidence="3 4">
    <name type="scientific">Sulfobacillus harzensis</name>
    <dbReference type="NCBI Taxonomy" id="2729629"/>
    <lineage>
        <taxon>Bacteria</taxon>
        <taxon>Bacillati</taxon>
        <taxon>Bacillota</taxon>
        <taxon>Clostridia</taxon>
        <taxon>Eubacteriales</taxon>
        <taxon>Clostridiales Family XVII. Incertae Sedis</taxon>
        <taxon>Sulfobacillus</taxon>
    </lineage>
</organism>
<dbReference type="EMBL" id="JABBVZ010000019">
    <property type="protein sequence ID" value="NMP22240.1"/>
    <property type="molecule type" value="Genomic_DNA"/>
</dbReference>